<reference evidence="4" key="3">
    <citation type="submission" date="2025-04" db="UniProtKB">
        <authorList>
            <consortium name="RefSeq"/>
        </authorList>
    </citation>
    <scope>IDENTIFICATION</scope>
    <source>
        <strain evidence="4">CBS 304.34</strain>
    </source>
</reference>
<evidence type="ECO:0000256" key="1">
    <source>
        <dbReference type="SAM" id="MobiDB-lite"/>
    </source>
</evidence>
<organism evidence="2">
    <name type="scientific">Mytilinidion resinicola</name>
    <dbReference type="NCBI Taxonomy" id="574789"/>
    <lineage>
        <taxon>Eukaryota</taxon>
        <taxon>Fungi</taxon>
        <taxon>Dikarya</taxon>
        <taxon>Ascomycota</taxon>
        <taxon>Pezizomycotina</taxon>
        <taxon>Dothideomycetes</taxon>
        <taxon>Pleosporomycetidae</taxon>
        <taxon>Mytilinidiales</taxon>
        <taxon>Mytilinidiaceae</taxon>
        <taxon>Mytilinidion</taxon>
    </lineage>
</organism>
<reference evidence="4" key="2">
    <citation type="submission" date="2020-04" db="EMBL/GenBank/DDBJ databases">
        <authorList>
            <consortium name="NCBI Genome Project"/>
        </authorList>
    </citation>
    <scope>NUCLEOTIDE SEQUENCE</scope>
    <source>
        <strain evidence="4">CBS 304.34</strain>
    </source>
</reference>
<evidence type="ECO:0000313" key="3">
    <source>
        <dbReference type="Proteomes" id="UP000504636"/>
    </source>
</evidence>
<sequence>MATVTISGYSYQLTSDGTHDYASNQGTTYYYRRANTTQWFQYTAQVQSRGTTTQASSSSGGAVPARYSNRLAANVYDASIGTIRVRWGLAAQQRLLTEAANKGILVDTMKALTKHFTYLIAVRVGAVTAVIKSPPKDFSVDSLIKAQCSGHEHITAELTGKKKAHVYLTGKGSGATAYDNMSMSGESIMTSQGAAGYAIDASLSTGTYTMAGASASHVAAATTTAASSSTTTATSGTSSQAAWPWEDDPEYPTHQRRLERLQL</sequence>
<dbReference type="EMBL" id="MU003693">
    <property type="protein sequence ID" value="KAF2816701.1"/>
    <property type="molecule type" value="Genomic_DNA"/>
</dbReference>
<keyword evidence="3" id="KW-1185">Reference proteome</keyword>
<evidence type="ECO:0000313" key="4">
    <source>
        <dbReference type="RefSeq" id="XP_033583665.1"/>
    </source>
</evidence>
<dbReference type="RefSeq" id="XP_033583665.1">
    <property type="nucleotide sequence ID" value="XM_033721743.1"/>
</dbReference>
<feature type="region of interest" description="Disordered" evidence="1">
    <location>
        <begin position="225"/>
        <end position="252"/>
    </location>
</feature>
<evidence type="ECO:0000313" key="2">
    <source>
        <dbReference type="EMBL" id="KAF2816701.1"/>
    </source>
</evidence>
<gene>
    <name evidence="2 4" type="ORF">BDZ99DRAFT_471910</name>
</gene>
<name>A0A6A6Z6H4_9PEZI</name>
<protein>
    <submittedName>
        <fullName evidence="2 4">Uncharacterized protein</fullName>
    </submittedName>
</protein>
<dbReference type="OrthoDB" id="4736055at2759"/>
<dbReference type="AlphaFoldDB" id="A0A6A6Z6H4"/>
<dbReference type="GeneID" id="54462636"/>
<feature type="compositionally biased region" description="Low complexity" evidence="1">
    <location>
        <begin position="225"/>
        <end position="242"/>
    </location>
</feature>
<proteinExistence type="predicted"/>
<accession>A0A6A6Z6H4</accession>
<reference evidence="2 4" key="1">
    <citation type="journal article" date="2020" name="Stud. Mycol.">
        <title>101 Dothideomycetes genomes: a test case for predicting lifestyles and emergence of pathogens.</title>
        <authorList>
            <person name="Haridas S."/>
            <person name="Albert R."/>
            <person name="Binder M."/>
            <person name="Bloem J."/>
            <person name="Labutti K."/>
            <person name="Salamov A."/>
            <person name="Andreopoulos B."/>
            <person name="Baker S."/>
            <person name="Barry K."/>
            <person name="Bills G."/>
            <person name="Bluhm B."/>
            <person name="Cannon C."/>
            <person name="Castanera R."/>
            <person name="Culley D."/>
            <person name="Daum C."/>
            <person name="Ezra D."/>
            <person name="Gonzalez J."/>
            <person name="Henrissat B."/>
            <person name="Kuo A."/>
            <person name="Liang C."/>
            <person name="Lipzen A."/>
            <person name="Lutzoni F."/>
            <person name="Magnuson J."/>
            <person name="Mondo S."/>
            <person name="Nolan M."/>
            <person name="Ohm R."/>
            <person name="Pangilinan J."/>
            <person name="Park H.-J."/>
            <person name="Ramirez L."/>
            <person name="Alfaro M."/>
            <person name="Sun H."/>
            <person name="Tritt A."/>
            <person name="Yoshinaga Y."/>
            <person name="Zwiers L.-H."/>
            <person name="Turgeon B."/>
            <person name="Goodwin S."/>
            <person name="Spatafora J."/>
            <person name="Crous P."/>
            <person name="Grigoriev I."/>
        </authorList>
    </citation>
    <scope>NUCLEOTIDE SEQUENCE</scope>
    <source>
        <strain evidence="2 4">CBS 304.34</strain>
    </source>
</reference>
<dbReference type="Proteomes" id="UP000504636">
    <property type="component" value="Unplaced"/>
</dbReference>